<sequence length="139" mass="15821">MGFPLFPGSKKGGLWHRAVLNDTSIWEQVLVDVLAGETLSVNIVPLGSGEHPIPRDQRLTTVKYLLNHGFYMSEVQIWNGVRGLKDELENTPSTDPEYEYYGAVVACLDDMTQLIQRKTRFTWALERLRSGVGFLIRRK</sequence>
<dbReference type="Proteomes" id="UP000005206">
    <property type="component" value="Chromosome 12"/>
</dbReference>
<reference evidence="1 2" key="1">
    <citation type="journal article" date="2009" name="PLoS Genet.">
        <title>The genome of Nectria haematococca: contribution of supernumerary chromosomes to gene expansion.</title>
        <authorList>
            <person name="Coleman J.J."/>
            <person name="Rounsley S.D."/>
            <person name="Rodriguez-Carres M."/>
            <person name="Kuo A."/>
            <person name="Wasmann C.C."/>
            <person name="Grimwood J."/>
            <person name="Schmutz J."/>
            <person name="Taga M."/>
            <person name="White G.J."/>
            <person name="Zhou S."/>
            <person name="Schwartz D.C."/>
            <person name="Freitag M."/>
            <person name="Ma L.J."/>
            <person name="Danchin E.G."/>
            <person name="Henrissat B."/>
            <person name="Coutinho P.M."/>
            <person name="Nelson D.R."/>
            <person name="Straney D."/>
            <person name="Napoli C.A."/>
            <person name="Barker B.M."/>
            <person name="Gribskov M."/>
            <person name="Rep M."/>
            <person name="Kroken S."/>
            <person name="Molnar I."/>
            <person name="Rensing C."/>
            <person name="Kennell J.C."/>
            <person name="Zamora J."/>
            <person name="Farman M.L."/>
            <person name="Selker E.U."/>
            <person name="Salamov A."/>
            <person name="Shapiro H."/>
            <person name="Pangilinan J."/>
            <person name="Lindquist E."/>
            <person name="Lamers C."/>
            <person name="Grigoriev I.V."/>
            <person name="Geiser D.M."/>
            <person name="Covert S.F."/>
            <person name="Temporini E."/>
            <person name="Vanetten H.D."/>
        </authorList>
    </citation>
    <scope>NUCLEOTIDE SEQUENCE [LARGE SCALE GENOMIC DNA]</scope>
    <source>
        <strain evidence="2">ATCC MYA-4622 / CBS 123669 / FGSC 9596 / NRRL 45880 / 77-13-4</strain>
    </source>
</reference>
<keyword evidence="2" id="KW-1185">Reference proteome</keyword>
<dbReference type="KEGG" id="nhe:NECHADRAFT_87444"/>
<evidence type="ECO:0000313" key="2">
    <source>
        <dbReference type="Proteomes" id="UP000005206"/>
    </source>
</evidence>
<evidence type="ECO:0000313" key="1">
    <source>
        <dbReference type="EMBL" id="EEU37672.1"/>
    </source>
</evidence>
<gene>
    <name evidence="1" type="ORF">NECHADRAFT_87444</name>
</gene>
<dbReference type="EMBL" id="GG698921">
    <property type="protein sequence ID" value="EEU37672.1"/>
    <property type="molecule type" value="Genomic_DNA"/>
</dbReference>
<dbReference type="InParanoid" id="C7ZE50"/>
<dbReference type="STRING" id="660122.C7ZE50"/>
<organism evidence="1 2">
    <name type="scientific">Fusarium vanettenii (strain ATCC MYA-4622 / CBS 123669 / FGSC 9596 / NRRL 45880 / 77-13-4)</name>
    <name type="common">Fusarium solani subsp. pisi</name>
    <dbReference type="NCBI Taxonomy" id="660122"/>
    <lineage>
        <taxon>Eukaryota</taxon>
        <taxon>Fungi</taxon>
        <taxon>Dikarya</taxon>
        <taxon>Ascomycota</taxon>
        <taxon>Pezizomycotina</taxon>
        <taxon>Sordariomycetes</taxon>
        <taxon>Hypocreomycetidae</taxon>
        <taxon>Hypocreales</taxon>
        <taxon>Nectriaceae</taxon>
        <taxon>Fusarium</taxon>
        <taxon>Fusarium solani species complex</taxon>
        <taxon>Fusarium vanettenii</taxon>
    </lineage>
</organism>
<accession>C7ZE50</accession>
<proteinExistence type="predicted"/>
<dbReference type="VEuPathDB" id="FungiDB:NECHADRAFT_87444"/>
<dbReference type="GeneID" id="9669270"/>
<dbReference type="HOGENOM" id="CLU_1845621_0_0_1"/>
<protein>
    <submittedName>
        <fullName evidence="1">Uncharacterized protein</fullName>
    </submittedName>
</protein>
<dbReference type="RefSeq" id="XP_003043385.1">
    <property type="nucleotide sequence ID" value="XM_003043339.1"/>
</dbReference>
<name>C7ZE50_FUSV7</name>
<dbReference type="AlphaFoldDB" id="C7ZE50"/>